<reference evidence="1 2" key="2">
    <citation type="journal article" date="2011" name="Stand. Genomic Sci.">
        <title>Complete genome sequence of Calditerrivibrio nitroreducens type strain (Yu37-1).</title>
        <authorList>
            <person name="Pitluck S."/>
            <person name="Sikorski J."/>
            <person name="Zeytun A."/>
            <person name="Lapidus A."/>
            <person name="Nolan M."/>
            <person name="Lucas S."/>
            <person name="Hammon N."/>
            <person name="Deshpande S."/>
            <person name="Cheng J.F."/>
            <person name="Tapia R."/>
            <person name="Han C."/>
            <person name="Goodwin L."/>
            <person name="Liolios K."/>
            <person name="Pagani I."/>
            <person name="Ivanova N."/>
            <person name="Mavromatis K."/>
            <person name="Pati A."/>
            <person name="Chen A."/>
            <person name="Palaniappan K."/>
            <person name="Hauser L."/>
            <person name="Chang Y.J."/>
            <person name="Jeffries C.D."/>
            <person name="Detter J.C."/>
            <person name="Brambilla E."/>
            <person name="Djao O.D."/>
            <person name="Rohde M."/>
            <person name="Spring S."/>
            <person name="Goker M."/>
            <person name="Woyke T."/>
            <person name="Bristow J."/>
            <person name="Eisen J.A."/>
            <person name="Markowitz V."/>
            <person name="Hugenholtz P."/>
            <person name="Kyrpides N.C."/>
            <person name="Klenk H.P."/>
            <person name="Land M."/>
        </authorList>
    </citation>
    <scope>NUCLEOTIDE SEQUENCE [LARGE SCALE GENOMIC DNA]</scope>
    <source>
        <strain evidence="2">DSM 19672 / NBRC 101217 / Yu37-1</strain>
    </source>
</reference>
<organism evidence="1 2">
    <name type="scientific">Calditerrivibrio nitroreducens (strain DSM 19672 / NBRC 101217 / Yu37-1)</name>
    <dbReference type="NCBI Taxonomy" id="768670"/>
    <lineage>
        <taxon>Bacteria</taxon>
        <taxon>Pseudomonadati</taxon>
        <taxon>Deferribacterota</taxon>
        <taxon>Deferribacteres</taxon>
        <taxon>Deferribacterales</taxon>
        <taxon>Calditerrivibrionaceae</taxon>
    </lineage>
</organism>
<protein>
    <submittedName>
        <fullName evidence="1">Uncharacterized protein</fullName>
    </submittedName>
</protein>
<accession>E4TEK2</accession>
<dbReference type="AlphaFoldDB" id="E4TEK2"/>
<proteinExistence type="predicted"/>
<dbReference type="EMBL" id="CP002347">
    <property type="protein sequence ID" value="ADR18328.1"/>
    <property type="molecule type" value="Genomic_DNA"/>
</dbReference>
<dbReference type="HOGENOM" id="CLU_3325800_0_0_0"/>
<gene>
    <name evidence="1" type="ordered locus">Calni_0415</name>
</gene>
<reference key="1">
    <citation type="submission" date="2010-11" db="EMBL/GenBank/DDBJ databases">
        <title>The complete genome of chromosome of Calditerrivibrio nitroreducens DSM 19672.</title>
        <authorList>
            <consortium name="US DOE Joint Genome Institute (JGI-PGF)"/>
            <person name="Lucas S."/>
            <person name="Copeland A."/>
            <person name="Lapidus A."/>
            <person name="Bruce D."/>
            <person name="Goodwin L."/>
            <person name="Pitluck S."/>
            <person name="Kyrpides N."/>
            <person name="Mavromatis K."/>
            <person name="Ivanova N."/>
            <person name="Mikhailova N."/>
            <person name="Zeytun A."/>
            <person name="Brettin T."/>
            <person name="Detter J.C."/>
            <person name="Tapia R."/>
            <person name="Han C."/>
            <person name="Land M."/>
            <person name="Hauser L."/>
            <person name="Markowitz V."/>
            <person name="Cheng J.-F."/>
            <person name="Hugenholtz P."/>
            <person name="Woyke T."/>
            <person name="Wu D."/>
            <person name="Spring S."/>
            <person name="Schroeder M."/>
            <person name="Brambilla E."/>
            <person name="Klenk H.-P."/>
            <person name="Eisen J.A."/>
        </authorList>
    </citation>
    <scope>NUCLEOTIDE SEQUENCE [LARGE SCALE GENOMIC DNA]</scope>
    <source>
        <strain>DSM 19672</strain>
    </source>
</reference>
<dbReference type="Proteomes" id="UP000007039">
    <property type="component" value="Chromosome"/>
</dbReference>
<dbReference type="STRING" id="768670.Calni_0415"/>
<evidence type="ECO:0000313" key="2">
    <source>
        <dbReference type="Proteomes" id="UP000007039"/>
    </source>
</evidence>
<dbReference type="KEGG" id="cni:Calni_0415"/>
<sequence>MHPSTKETTMKCSYKAYPTLPDVERWEIINRNTFLVSI</sequence>
<name>E4TEK2_CALNY</name>
<keyword evidence="2" id="KW-1185">Reference proteome</keyword>
<evidence type="ECO:0000313" key="1">
    <source>
        <dbReference type="EMBL" id="ADR18328.1"/>
    </source>
</evidence>